<accession>A0ABT4PH45</accession>
<organism evidence="1 2">
    <name type="scientific">Phocaeicola acetigenes</name>
    <dbReference type="NCBI Taxonomy" id="3016083"/>
    <lineage>
        <taxon>Bacteria</taxon>
        <taxon>Pseudomonadati</taxon>
        <taxon>Bacteroidota</taxon>
        <taxon>Bacteroidia</taxon>
        <taxon>Bacteroidales</taxon>
        <taxon>Bacteroidaceae</taxon>
        <taxon>Phocaeicola</taxon>
    </lineage>
</organism>
<reference evidence="1" key="1">
    <citation type="submission" date="2022-12" db="EMBL/GenBank/DDBJ databases">
        <title>Phocaeicola acetigenes sp. nov., isolated feces from a healthy human.</title>
        <authorList>
            <person name="Do H."/>
            <person name="Ha Y.B."/>
            <person name="Kim J.-S."/>
            <person name="Suh M.K."/>
            <person name="Kim H.S."/>
            <person name="Lee J.-S."/>
        </authorList>
    </citation>
    <scope>NUCLEOTIDE SEQUENCE</scope>
    <source>
        <strain evidence="1">KGMB11183</strain>
    </source>
</reference>
<dbReference type="Proteomes" id="UP001141933">
    <property type="component" value="Unassembled WGS sequence"/>
</dbReference>
<evidence type="ECO:0000313" key="2">
    <source>
        <dbReference type="Proteomes" id="UP001141933"/>
    </source>
</evidence>
<proteinExistence type="predicted"/>
<protein>
    <submittedName>
        <fullName evidence="1">Uncharacterized protein</fullName>
    </submittedName>
</protein>
<evidence type="ECO:0000313" key="1">
    <source>
        <dbReference type="EMBL" id="MCZ8372341.1"/>
    </source>
</evidence>
<sequence length="733" mass="81412">MQSCNNNELFSEKANNGVVSGQLLESRASEEGGETSYFAGKVTAVAFDADGVIVMVRENIQVDQNGKFSVVIGTKAKKCYFIANAPKEVIPNLGVTETEFKNMVMTGQLDSTLDPVMLGGIDMDSYHWEPIVMQRCVARLDLKMQVSGVSVKRITVKGAADRSFLFPHETETPEDLQLTDFVMDFADAALTDSKNRLMYLHEQQTGTPEVVMEVTVDGRMMELKEKLPEKIKRNSLYTLKVYGSGAKLNIQVAENDWESGQNNESSVITLAKVNVESSHLDGARVNEKGDTVFIPYSDKTLSLAINTEEGMTVRAEGSLDLVEVSVAQNATRGNVALDKLTMVNVTSRLKRIGMPLQYSYLESLDSNGVMKGRIVLVFEPNPVQMTGALSFLEDTSYDFDRYIDGEYARLILPKGMKAELEFGAGEDQWAILKETEAGSDTLRLLGGWKPNDPKADGRKQVVTLKLSNEDGSDMETYTISRLNYGLPVVEVAGNWWCKYNLKGTANDFNDQILVNADPVKEGSLLDYLKDCSLEELKAVMGDQYQGGNLEGLPLTLSDGKFEYSGFKSSVSVNINTQGKQMVPSGYEMPSDNDFRRLVNSDDAKLGYEPAVYNNNMSGVDSFRLNYNHGNRSVSIDDVVYGKVGFYDFCEEAFASDNSKHVVLFGWGHQWEAGTGKISSDDFIFAVNNGTSTAWMMEGWFVDMRGNWFKTSTQNNVKSRTIRCKKSPVEYIYK</sequence>
<comment type="caution">
    <text evidence="1">The sequence shown here is derived from an EMBL/GenBank/DDBJ whole genome shotgun (WGS) entry which is preliminary data.</text>
</comment>
<dbReference type="EMBL" id="JAPZVM010000004">
    <property type="protein sequence ID" value="MCZ8372341.1"/>
    <property type="molecule type" value="Genomic_DNA"/>
</dbReference>
<name>A0ABT4PH45_9BACT</name>
<gene>
    <name evidence="1" type="ORF">O6P32_06405</name>
</gene>
<keyword evidence="2" id="KW-1185">Reference proteome</keyword>
<dbReference type="RefSeq" id="WP_269877527.1">
    <property type="nucleotide sequence ID" value="NZ_JAPZVM010000004.1"/>
</dbReference>